<dbReference type="KEGG" id="ooe:OEOE_1511"/>
<dbReference type="Pfam" id="PF20597">
    <property type="entry name" value="pAdhesive_15"/>
    <property type="match status" value="1"/>
</dbReference>
<feature type="domain" description="Choice-of-anchor A" evidence="3">
    <location>
        <begin position="92"/>
        <end position="363"/>
    </location>
</feature>
<dbReference type="HOGENOM" id="CLU_729253_0_0_9"/>
<dbReference type="STRING" id="203123.OEOE_1511"/>
<dbReference type="Proteomes" id="UP000000774">
    <property type="component" value="Chromosome"/>
</dbReference>
<feature type="compositionally biased region" description="Low complexity" evidence="1">
    <location>
        <begin position="56"/>
        <end position="74"/>
    </location>
</feature>
<dbReference type="RefSeq" id="WP_011677741.1">
    <property type="nucleotide sequence ID" value="NC_008528.1"/>
</dbReference>
<keyword evidence="2" id="KW-0812">Transmembrane</keyword>
<evidence type="ECO:0000256" key="2">
    <source>
        <dbReference type="SAM" id="Phobius"/>
    </source>
</evidence>
<dbReference type="InterPro" id="IPR026588">
    <property type="entry name" value="Choice_anch_A"/>
</dbReference>
<evidence type="ECO:0000313" key="4">
    <source>
        <dbReference type="EMBL" id="ABJ57370.1"/>
    </source>
</evidence>
<keyword evidence="2" id="KW-1133">Transmembrane helix</keyword>
<keyword evidence="5" id="KW-1185">Reference proteome</keyword>
<dbReference type="AlphaFoldDB" id="Q04DV2"/>
<accession>Q04DV2</accession>
<dbReference type="EMBL" id="CP000411">
    <property type="protein sequence ID" value="ABJ57370.1"/>
    <property type="molecule type" value="Genomic_DNA"/>
</dbReference>
<keyword evidence="2" id="KW-0472">Membrane</keyword>
<reference evidence="4 5" key="1">
    <citation type="journal article" date="2006" name="Proc. Natl. Acad. Sci. U.S.A.">
        <title>Comparative genomics of the lactic acid bacteria.</title>
        <authorList>
            <person name="Makarova K."/>
            <person name="Slesarev A."/>
            <person name="Wolf Y."/>
            <person name="Sorokin A."/>
            <person name="Mirkin B."/>
            <person name="Koonin E."/>
            <person name="Pavlov A."/>
            <person name="Pavlova N."/>
            <person name="Karamychev V."/>
            <person name="Polouchine N."/>
            <person name="Shakhova V."/>
            <person name="Grigoriev I."/>
            <person name="Lou Y."/>
            <person name="Rohksar D."/>
            <person name="Lucas S."/>
            <person name="Huang K."/>
            <person name="Goodstein D.M."/>
            <person name="Hawkins T."/>
            <person name="Plengvidhya V."/>
            <person name="Welker D."/>
            <person name="Hughes J."/>
            <person name="Goh Y."/>
            <person name="Benson A."/>
            <person name="Baldwin K."/>
            <person name="Lee J.H."/>
            <person name="Diaz-Muniz I."/>
            <person name="Dosti B."/>
            <person name="Smeianov V."/>
            <person name="Wechter W."/>
            <person name="Barabote R."/>
            <person name="Lorca G."/>
            <person name="Altermann E."/>
            <person name="Barrangou R."/>
            <person name="Ganesan B."/>
            <person name="Xie Y."/>
            <person name="Rawsthorne H."/>
            <person name="Tamir D."/>
            <person name="Parker C."/>
            <person name="Breidt F."/>
            <person name="Broadbent J."/>
            <person name="Hutkins R."/>
            <person name="O'Sullivan D."/>
            <person name="Steele J."/>
            <person name="Unlu G."/>
            <person name="Saier M."/>
            <person name="Klaenhammer T."/>
            <person name="Richardson P."/>
            <person name="Kozyavkin S."/>
            <person name="Weimer B."/>
            <person name="Mills D."/>
        </authorList>
    </citation>
    <scope>NUCLEOTIDE SEQUENCE [LARGE SCALE GENOMIC DNA]</scope>
    <source>
        <strain evidence="5">ATCC BAA-331 / PSU-1</strain>
    </source>
</reference>
<sequence>MKTNKKIILISIAFVVFIFLLALNLLNYKKHLNSFGDNVSTQKKQKNNQTNIDEQSGSSFSSASSSSDKTSVTTSTDRWDNLFRSFNSKGILGKAASFNIFANQIETFNSLEGSFAAEKLTISQSWEKIGNDYTSYLQSQISAQDNKLTLSKSIKKIVFGNDFKLNSQSLNLINQSKTIGLLNYKDNFFYQDKNNSLINFANEFKRLNNNSAEIADYSMSLKNKLSVTKSESGEVSIDASKVPLIYKDVKYIYLQANQLPGAGKKIIFSKGFSSAKKIIISVDTSHLKQLSLNWINFADDKGNVISNKNILFSFYNSNKSVFSGAINVRFHNSGINAILAPSATVTSFYSSFQGTIVANKVISENDTKQESSFPDIEKR</sequence>
<evidence type="ECO:0000259" key="3">
    <source>
        <dbReference type="Pfam" id="PF20597"/>
    </source>
</evidence>
<evidence type="ECO:0000313" key="5">
    <source>
        <dbReference type="Proteomes" id="UP000000774"/>
    </source>
</evidence>
<feature type="compositionally biased region" description="Polar residues" evidence="1">
    <location>
        <begin position="43"/>
        <end position="55"/>
    </location>
</feature>
<evidence type="ECO:0000256" key="1">
    <source>
        <dbReference type="SAM" id="MobiDB-lite"/>
    </source>
</evidence>
<name>Q04DV2_OENOB</name>
<protein>
    <recommendedName>
        <fullName evidence="3">Choice-of-anchor A domain-containing protein</fullName>
    </recommendedName>
</protein>
<gene>
    <name evidence="4" type="ordered locus">OEOE_1511</name>
</gene>
<proteinExistence type="predicted"/>
<dbReference type="PATRIC" id="fig|203123.7.peg.1530"/>
<organism evidence="4 5">
    <name type="scientific">Oenococcus oeni (strain ATCC BAA-331 / PSU-1)</name>
    <dbReference type="NCBI Taxonomy" id="203123"/>
    <lineage>
        <taxon>Bacteria</taxon>
        <taxon>Bacillati</taxon>
        <taxon>Bacillota</taxon>
        <taxon>Bacilli</taxon>
        <taxon>Lactobacillales</taxon>
        <taxon>Lactobacillaceae</taxon>
        <taxon>Oenococcus</taxon>
    </lineage>
</organism>
<feature type="region of interest" description="Disordered" evidence="1">
    <location>
        <begin position="43"/>
        <end position="74"/>
    </location>
</feature>
<feature type="transmembrane region" description="Helical" evidence="2">
    <location>
        <begin position="7"/>
        <end position="26"/>
    </location>
</feature>